<evidence type="ECO:0000313" key="3">
    <source>
        <dbReference type="EMBL" id="OMI34665.1"/>
    </source>
</evidence>
<keyword evidence="1" id="KW-0723">Serine/threonine-protein kinase</keyword>
<dbReference type="SUPFAM" id="SSF55874">
    <property type="entry name" value="ATPase domain of HSP90 chaperone/DNA topoisomerase II/histidine kinase"/>
    <property type="match status" value="1"/>
</dbReference>
<sequence length="130" mass="13554">MTTVDSHMSVRTSPGTAAVARDAVRKLLSRHRPAVSAGFLNDALLVTSELTTNALRHAGGITVFGCVVRGKRLEITVEDASDALPTARPPDDPAVPGGHGWPMVCRLAAEVTVSPLPGGGKRIRALLPLS</sequence>
<keyword evidence="1" id="KW-0418">Kinase</keyword>
<dbReference type="InterPro" id="IPR003594">
    <property type="entry name" value="HATPase_dom"/>
</dbReference>
<dbReference type="CDD" id="cd16936">
    <property type="entry name" value="HATPase_RsbW-like"/>
    <property type="match status" value="1"/>
</dbReference>
<evidence type="ECO:0000256" key="1">
    <source>
        <dbReference type="ARBA" id="ARBA00022527"/>
    </source>
</evidence>
<dbReference type="EMBL" id="ASQP01000452">
    <property type="protein sequence ID" value="OMI34665.1"/>
    <property type="molecule type" value="Genomic_DNA"/>
</dbReference>
<keyword evidence="4" id="KW-1185">Reference proteome</keyword>
<organism evidence="3 4">
    <name type="scientific">Streptomyces sparsogenes DSM 40356</name>
    <dbReference type="NCBI Taxonomy" id="1331668"/>
    <lineage>
        <taxon>Bacteria</taxon>
        <taxon>Bacillati</taxon>
        <taxon>Actinomycetota</taxon>
        <taxon>Actinomycetes</taxon>
        <taxon>Kitasatosporales</taxon>
        <taxon>Streptomycetaceae</taxon>
        <taxon>Streptomyces</taxon>
    </lineage>
</organism>
<dbReference type="Gene3D" id="3.30.565.10">
    <property type="entry name" value="Histidine kinase-like ATPase, C-terminal domain"/>
    <property type="match status" value="1"/>
</dbReference>
<dbReference type="RefSeq" id="WP_245738366.1">
    <property type="nucleotide sequence ID" value="NZ_ASQP01000452.1"/>
</dbReference>
<keyword evidence="1" id="KW-0808">Transferase</keyword>
<evidence type="ECO:0000313" key="4">
    <source>
        <dbReference type="Proteomes" id="UP000186168"/>
    </source>
</evidence>
<protein>
    <submittedName>
        <fullName evidence="3">Putative ATPase</fullName>
    </submittedName>
</protein>
<dbReference type="AlphaFoldDB" id="A0A1R1S8J9"/>
<dbReference type="InterPro" id="IPR036890">
    <property type="entry name" value="HATPase_C_sf"/>
</dbReference>
<gene>
    <name evidence="3" type="ORF">SPAR_35186</name>
</gene>
<dbReference type="GeneID" id="96746933"/>
<comment type="caution">
    <text evidence="3">The sequence shown here is derived from an EMBL/GenBank/DDBJ whole genome shotgun (WGS) entry which is preliminary data.</text>
</comment>
<accession>A0A1R1S8J9</accession>
<reference evidence="3 4" key="1">
    <citation type="submission" date="2013-05" db="EMBL/GenBank/DDBJ databases">
        <title>Genome sequence of Streptomyces sparsogenes DSM 40356.</title>
        <authorList>
            <person name="Coyne S."/>
            <person name="Seebeck F.P."/>
        </authorList>
    </citation>
    <scope>NUCLEOTIDE SEQUENCE [LARGE SCALE GENOMIC DNA]</scope>
    <source>
        <strain evidence="3 4">DSM 40356</strain>
    </source>
</reference>
<dbReference type="PANTHER" id="PTHR35526:SF3">
    <property type="entry name" value="ANTI-SIGMA-F FACTOR RSBW"/>
    <property type="match status" value="1"/>
</dbReference>
<dbReference type="Proteomes" id="UP000186168">
    <property type="component" value="Unassembled WGS sequence"/>
</dbReference>
<dbReference type="GO" id="GO:0004674">
    <property type="term" value="F:protein serine/threonine kinase activity"/>
    <property type="evidence" value="ECO:0007669"/>
    <property type="project" value="UniProtKB-KW"/>
</dbReference>
<name>A0A1R1S8J9_9ACTN</name>
<dbReference type="PANTHER" id="PTHR35526">
    <property type="entry name" value="ANTI-SIGMA-F FACTOR RSBW-RELATED"/>
    <property type="match status" value="1"/>
</dbReference>
<dbReference type="STRING" id="67365.GCA_001704635_02030"/>
<proteinExistence type="predicted"/>
<feature type="domain" description="Histidine kinase/HSP90-like ATPase" evidence="2">
    <location>
        <begin position="13"/>
        <end position="121"/>
    </location>
</feature>
<dbReference type="InterPro" id="IPR050267">
    <property type="entry name" value="Anti-sigma-factor_SerPK"/>
</dbReference>
<dbReference type="Pfam" id="PF13581">
    <property type="entry name" value="HATPase_c_2"/>
    <property type="match status" value="1"/>
</dbReference>
<evidence type="ECO:0000259" key="2">
    <source>
        <dbReference type="Pfam" id="PF13581"/>
    </source>
</evidence>